<organism evidence="8 9">
    <name type="scientific">Cytobacillus solani</name>
    <dbReference type="NCBI Taxonomy" id="1637975"/>
    <lineage>
        <taxon>Bacteria</taxon>
        <taxon>Bacillati</taxon>
        <taxon>Bacillota</taxon>
        <taxon>Bacilli</taxon>
        <taxon>Bacillales</taxon>
        <taxon>Bacillaceae</taxon>
        <taxon>Cytobacillus</taxon>
    </lineage>
</organism>
<dbReference type="PANTHER" id="PTHR43003:SF12">
    <property type="entry name" value="DNA-3-METHYLADENINE GLYCOSYLASE"/>
    <property type="match status" value="1"/>
</dbReference>
<dbReference type="FunFam" id="1.10.340.30:FF:000004">
    <property type="entry name" value="DNA-3-methyladenine glycosylase II"/>
    <property type="match status" value="1"/>
</dbReference>
<dbReference type="Gene3D" id="1.10.1670.10">
    <property type="entry name" value="Helix-hairpin-Helix base-excision DNA repair enzymes (C-terminal)"/>
    <property type="match status" value="1"/>
</dbReference>
<dbReference type="GO" id="GO:0032131">
    <property type="term" value="F:alkylated DNA binding"/>
    <property type="evidence" value="ECO:0007669"/>
    <property type="project" value="TreeGrafter"/>
</dbReference>
<comment type="catalytic activity">
    <reaction evidence="1">
        <text>Hydrolysis of alkylated DNA, releasing 3-methyladenine, 3-methylguanine, 7-methylguanine and 7-methyladenine.</text>
        <dbReference type="EC" id="3.2.2.21"/>
    </reaction>
</comment>
<dbReference type="SMART" id="SM00478">
    <property type="entry name" value="ENDO3c"/>
    <property type="match status" value="1"/>
</dbReference>
<evidence type="ECO:0000313" key="8">
    <source>
        <dbReference type="EMBL" id="KQL22088.1"/>
    </source>
</evidence>
<dbReference type="InterPro" id="IPR051912">
    <property type="entry name" value="Alkylbase_DNA_Glycosylase/TA"/>
</dbReference>
<dbReference type="SUPFAM" id="SSF48150">
    <property type="entry name" value="DNA-glycosylase"/>
    <property type="match status" value="1"/>
</dbReference>
<dbReference type="InterPro" id="IPR023170">
    <property type="entry name" value="HhH_base_excis_C"/>
</dbReference>
<dbReference type="STRING" id="1637975.AN957_25845"/>
<dbReference type="GO" id="GO:0006307">
    <property type="term" value="P:DNA alkylation repair"/>
    <property type="evidence" value="ECO:0007669"/>
    <property type="project" value="TreeGrafter"/>
</dbReference>
<evidence type="ECO:0000256" key="2">
    <source>
        <dbReference type="ARBA" id="ARBA00010817"/>
    </source>
</evidence>
<dbReference type="GO" id="GO:0005737">
    <property type="term" value="C:cytoplasm"/>
    <property type="evidence" value="ECO:0007669"/>
    <property type="project" value="TreeGrafter"/>
</dbReference>
<evidence type="ECO:0000256" key="1">
    <source>
        <dbReference type="ARBA" id="ARBA00000086"/>
    </source>
</evidence>
<accession>A0A0Q3QWK3</accession>
<keyword evidence="6" id="KW-0234">DNA repair</keyword>
<dbReference type="PATRIC" id="fig|1637975.4.peg.5221"/>
<name>A0A0Q3QWK3_9BACI</name>
<dbReference type="GO" id="GO:0008534">
    <property type="term" value="F:oxidized purine nucleobase lesion DNA N-glycosylase activity"/>
    <property type="evidence" value="ECO:0007669"/>
    <property type="project" value="InterPro"/>
</dbReference>
<evidence type="ECO:0000259" key="7">
    <source>
        <dbReference type="SMART" id="SM00478"/>
    </source>
</evidence>
<proteinExistence type="inferred from homology"/>
<dbReference type="GO" id="GO:0032993">
    <property type="term" value="C:protein-DNA complex"/>
    <property type="evidence" value="ECO:0007669"/>
    <property type="project" value="TreeGrafter"/>
</dbReference>
<evidence type="ECO:0000256" key="6">
    <source>
        <dbReference type="ARBA" id="ARBA00023204"/>
    </source>
</evidence>
<dbReference type="GO" id="GO:0008725">
    <property type="term" value="F:DNA-3-methyladenine glycosylase activity"/>
    <property type="evidence" value="ECO:0007669"/>
    <property type="project" value="TreeGrafter"/>
</dbReference>
<dbReference type="GO" id="GO:0043916">
    <property type="term" value="F:DNA-7-methylguanine glycosylase activity"/>
    <property type="evidence" value="ECO:0007669"/>
    <property type="project" value="TreeGrafter"/>
</dbReference>
<dbReference type="Proteomes" id="UP000050996">
    <property type="component" value="Unassembled WGS sequence"/>
</dbReference>
<protein>
    <recommendedName>
        <fullName evidence="3">DNA-3-methyladenine glycosylase II</fullName>
        <ecNumber evidence="3">3.2.2.21</ecNumber>
    </recommendedName>
</protein>
<dbReference type="Pfam" id="PF00730">
    <property type="entry name" value="HhH-GPD"/>
    <property type="match status" value="1"/>
</dbReference>
<reference evidence="8 9" key="1">
    <citation type="submission" date="2015-09" db="EMBL/GenBank/DDBJ databases">
        <title>Genome sequencing project for genomic taxonomy and phylogenomics of Bacillus-like bacteria.</title>
        <authorList>
            <person name="Liu B."/>
            <person name="Wang J."/>
            <person name="Zhu Y."/>
            <person name="Liu G."/>
            <person name="Chen Q."/>
            <person name="Chen Z."/>
            <person name="Lan J."/>
            <person name="Che J."/>
            <person name="Ge C."/>
            <person name="Shi H."/>
            <person name="Pan Z."/>
            <person name="Liu X."/>
        </authorList>
    </citation>
    <scope>NUCLEOTIDE SEQUENCE [LARGE SCALE GENOMIC DNA]</scope>
    <source>
        <strain evidence="8 9">FJAT-18043</strain>
    </source>
</reference>
<keyword evidence="4" id="KW-0227">DNA damage</keyword>
<evidence type="ECO:0000313" key="9">
    <source>
        <dbReference type="Proteomes" id="UP000050996"/>
    </source>
</evidence>
<keyword evidence="9" id="KW-1185">Reference proteome</keyword>
<evidence type="ECO:0000256" key="4">
    <source>
        <dbReference type="ARBA" id="ARBA00022763"/>
    </source>
</evidence>
<keyword evidence="5" id="KW-0378">Hydrolase</keyword>
<dbReference type="GO" id="GO:0006285">
    <property type="term" value="P:base-excision repair, AP site formation"/>
    <property type="evidence" value="ECO:0007669"/>
    <property type="project" value="TreeGrafter"/>
</dbReference>
<dbReference type="GO" id="GO:0006289">
    <property type="term" value="P:nucleotide-excision repair"/>
    <property type="evidence" value="ECO:0007669"/>
    <property type="project" value="InterPro"/>
</dbReference>
<dbReference type="InterPro" id="IPR011257">
    <property type="entry name" value="DNA_glycosylase"/>
</dbReference>
<evidence type="ECO:0000256" key="5">
    <source>
        <dbReference type="ARBA" id="ARBA00022801"/>
    </source>
</evidence>
<dbReference type="EMBL" id="LJIX01000006">
    <property type="protein sequence ID" value="KQL22088.1"/>
    <property type="molecule type" value="Genomic_DNA"/>
</dbReference>
<dbReference type="EC" id="3.2.2.21" evidence="3"/>
<dbReference type="Pfam" id="PF07934">
    <property type="entry name" value="OGG_N"/>
    <property type="match status" value="1"/>
</dbReference>
<comment type="similarity">
    <text evidence="2">Belongs to the alkylbase DNA glycosidase AlkA family.</text>
</comment>
<comment type="caution">
    <text evidence="8">The sequence shown here is derived from an EMBL/GenBank/DDBJ whole genome shotgun (WGS) entry which is preliminary data.</text>
</comment>
<dbReference type="InterPro" id="IPR003265">
    <property type="entry name" value="HhH-GPD_domain"/>
</dbReference>
<dbReference type="PANTHER" id="PTHR43003">
    <property type="entry name" value="DNA-3-METHYLADENINE GLYCOSYLASE"/>
    <property type="match status" value="1"/>
</dbReference>
<dbReference type="InterPro" id="IPR037046">
    <property type="entry name" value="AlkA_N_sf"/>
</dbReference>
<feature type="domain" description="HhH-GPD" evidence="7">
    <location>
        <begin position="133"/>
        <end position="298"/>
    </location>
</feature>
<evidence type="ECO:0000256" key="3">
    <source>
        <dbReference type="ARBA" id="ARBA00012000"/>
    </source>
</evidence>
<dbReference type="CDD" id="cd00056">
    <property type="entry name" value="ENDO3c"/>
    <property type="match status" value="1"/>
</dbReference>
<dbReference type="AlphaFoldDB" id="A0A0Q3QWK3"/>
<dbReference type="Gene3D" id="1.10.340.30">
    <property type="entry name" value="Hypothetical protein, domain 2"/>
    <property type="match status" value="1"/>
</dbReference>
<dbReference type="Gene3D" id="3.30.310.20">
    <property type="entry name" value="DNA-3-methyladenine glycosylase AlkA, N-terminal domain"/>
    <property type="match status" value="1"/>
</dbReference>
<dbReference type="InterPro" id="IPR012904">
    <property type="entry name" value="OGG_N"/>
</dbReference>
<sequence length="299" mass="34956">MDHEYYIEIYPPLEFNYKECLVFLCRSDQEVLYRVMNGFLYKLIKVGEESILLKIGYDQHVLYVEFPISHPSESARKEAAMYVWEWFDLEQDLSSFYEVACKSEVLQPLVQKYAGLRVVCMPDLFEALAWAIIGQQINLPFAYSLKKRFVESFGEGLSFEGERFWLFPSFEKVAEIDVEELKKLQFTTRKAEYIIGVAKAMSNGEITKESMLKKQDFQQAKQSLMVIRGVGAWTADYVLMKCLHYTCAFPIADVGLHNALKEQMGLERKPTIEEINQIATNWEGWQAYATFYLWRSLYE</sequence>
<gene>
    <name evidence="8" type="ORF">AN957_25845</name>
</gene>